<organism evidence="7">
    <name type="scientific">uncultured Quadrisphaera sp</name>
    <dbReference type="NCBI Taxonomy" id="904978"/>
    <lineage>
        <taxon>Bacteria</taxon>
        <taxon>Bacillati</taxon>
        <taxon>Actinomycetota</taxon>
        <taxon>Actinomycetes</taxon>
        <taxon>Kineosporiales</taxon>
        <taxon>Kineosporiaceae</taxon>
        <taxon>Quadrisphaera</taxon>
        <taxon>environmental samples</taxon>
    </lineage>
</organism>
<proteinExistence type="inferred from homology"/>
<dbReference type="GO" id="GO:0016491">
    <property type="term" value="F:oxidoreductase activity"/>
    <property type="evidence" value="ECO:0007669"/>
    <property type="project" value="UniProtKB-KW"/>
</dbReference>
<evidence type="ECO:0000313" key="7">
    <source>
        <dbReference type="EMBL" id="CAA9433860.1"/>
    </source>
</evidence>
<evidence type="ECO:0000256" key="5">
    <source>
        <dbReference type="ARBA" id="ARBA00023002"/>
    </source>
</evidence>
<gene>
    <name evidence="7" type="ORF">AVDCRST_MAG35-2780</name>
</gene>
<comment type="similarity">
    <text evidence="2">Belongs to the zinc-containing alcohol dehydrogenase family.</text>
</comment>
<dbReference type="Pfam" id="PF00107">
    <property type="entry name" value="ADH_zinc_N"/>
    <property type="match status" value="1"/>
</dbReference>
<name>A0A6J4Q916_9ACTN</name>
<dbReference type="SUPFAM" id="SSF51735">
    <property type="entry name" value="NAD(P)-binding Rossmann-fold domains"/>
    <property type="match status" value="1"/>
</dbReference>
<evidence type="ECO:0000256" key="1">
    <source>
        <dbReference type="ARBA" id="ARBA00001947"/>
    </source>
</evidence>
<evidence type="ECO:0000259" key="6">
    <source>
        <dbReference type="Pfam" id="PF00107"/>
    </source>
</evidence>
<evidence type="ECO:0000256" key="3">
    <source>
        <dbReference type="ARBA" id="ARBA00022723"/>
    </source>
</evidence>
<feature type="non-terminal residue" evidence="7">
    <location>
        <position position="1"/>
    </location>
</feature>
<dbReference type="CDD" id="cd08255">
    <property type="entry name" value="2-desacetyl-2-hydroxyethyl_bacteriochlorophyllide_like"/>
    <property type="match status" value="1"/>
</dbReference>
<keyword evidence="5" id="KW-0560">Oxidoreductase</keyword>
<dbReference type="PANTHER" id="PTHR43350:SF19">
    <property type="entry name" value="D-GULOSIDE 3-DEHYDROGENASE"/>
    <property type="match status" value="1"/>
</dbReference>
<sequence length="275" mass="27806">GAAGPAGTADGYLRVGDVVYGIWGHRSEAVLPAAALAGRRLPRGVDPVAGVFARVGAIALNAVLAAELHLGETVAVFGQGVIGLIATRLATLSGARVVAVDALEPRLGIARTLGAAHAVDASAASSAPGRTVAEQVKAHAPDGADAAIEISGSYRALHEAVRSTAPGGRVVAAGFYQGEGAGLSLGEEFHHNRIQLVASQIGGVPTGLAGRWSPERLHRVVMGLVADGRLDVAPLVSHVVPCDDVVAAYRLLDEDPGAALQVVLDFRGTTGRSAS</sequence>
<reference evidence="7" key="1">
    <citation type="submission" date="2020-02" db="EMBL/GenBank/DDBJ databases">
        <authorList>
            <person name="Meier V. D."/>
        </authorList>
    </citation>
    <scope>NUCLEOTIDE SEQUENCE</scope>
    <source>
        <strain evidence="7">AVDCRST_MAG35</strain>
    </source>
</reference>
<dbReference type="InterPro" id="IPR036291">
    <property type="entry name" value="NAD(P)-bd_dom_sf"/>
</dbReference>
<protein>
    <submittedName>
        <fullName evidence="7">Zinc-type alcohol dehydrogenase YcjQ</fullName>
    </submittedName>
</protein>
<evidence type="ECO:0000256" key="2">
    <source>
        <dbReference type="ARBA" id="ARBA00008072"/>
    </source>
</evidence>
<accession>A0A6J4Q916</accession>
<dbReference type="EMBL" id="CADCUY010000548">
    <property type="protein sequence ID" value="CAA9433860.1"/>
    <property type="molecule type" value="Genomic_DNA"/>
</dbReference>
<dbReference type="InterPro" id="IPR013149">
    <property type="entry name" value="ADH-like_C"/>
</dbReference>
<feature type="domain" description="Alcohol dehydrogenase-like C-terminal" evidence="6">
    <location>
        <begin position="82"/>
        <end position="203"/>
    </location>
</feature>
<comment type="cofactor">
    <cofactor evidence="1">
        <name>Zn(2+)</name>
        <dbReference type="ChEBI" id="CHEBI:29105"/>
    </cofactor>
</comment>
<dbReference type="PANTHER" id="PTHR43350">
    <property type="entry name" value="NAD-DEPENDENT ALCOHOL DEHYDROGENASE"/>
    <property type="match status" value="1"/>
</dbReference>
<dbReference type="Gene3D" id="3.90.180.10">
    <property type="entry name" value="Medium-chain alcohol dehydrogenases, catalytic domain"/>
    <property type="match status" value="1"/>
</dbReference>
<dbReference type="AlphaFoldDB" id="A0A6J4Q916"/>
<evidence type="ECO:0000256" key="4">
    <source>
        <dbReference type="ARBA" id="ARBA00022833"/>
    </source>
</evidence>
<keyword evidence="4" id="KW-0862">Zinc</keyword>
<dbReference type="GO" id="GO:0046872">
    <property type="term" value="F:metal ion binding"/>
    <property type="evidence" value="ECO:0007669"/>
    <property type="project" value="UniProtKB-KW"/>
</dbReference>
<keyword evidence="3" id="KW-0479">Metal-binding</keyword>
<dbReference type="Gene3D" id="3.40.50.720">
    <property type="entry name" value="NAD(P)-binding Rossmann-like Domain"/>
    <property type="match status" value="1"/>
</dbReference>